<dbReference type="CDD" id="cd13120">
    <property type="entry name" value="BF2867_like_N"/>
    <property type="match status" value="1"/>
</dbReference>
<comment type="caution">
    <text evidence="1">The sequence shown here is derived from an EMBL/GenBank/DDBJ whole genome shotgun (WGS) entry which is preliminary data.</text>
</comment>
<feature type="non-terminal residue" evidence="1">
    <location>
        <position position="684"/>
    </location>
</feature>
<dbReference type="InterPro" id="IPR025049">
    <property type="entry name" value="Mfa-like_1"/>
</dbReference>
<dbReference type="Gene3D" id="2.60.40.2620">
    <property type="entry name" value="Fimbrillin-like"/>
    <property type="match status" value="1"/>
</dbReference>
<evidence type="ECO:0000313" key="1">
    <source>
        <dbReference type="EMBL" id="MBF4809203.1"/>
    </source>
</evidence>
<reference evidence="1" key="1">
    <citation type="submission" date="2020-04" db="EMBL/GenBank/DDBJ databases">
        <title>Deep metagenomics examines the oral microbiome during advanced dental caries in children, revealing novel taxa and co-occurrences with host molecules.</title>
        <authorList>
            <person name="Baker J.L."/>
            <person name="Morton J.T."/>
            <person name="Dinis M."/>
            <person name="Alvarez R."/>
            <person name="Tran N.C."/>
            <person name="Knight R."/>
            <person name="Edlund A."/>
        </authorList>
    </citation>
    <scope>NUCLEOTIDE SEQUENCE</scope>
    <source>
        <strain evidence="1">JCVI_22A_bin.2</strain>
    </source>
</reference>
<dbReference type="Pfam" id="PF13149">
    <property type="entry name" value="Mfa_like_1"/>
    <property type="match status" value="1"/>
</dbReference>
<accession>A0A930W3M1</accession>
<proteinExistence type="predicted"/>
<name>A0A930W3M1_9ACTN</name>
<dbReference type="Proteomes" id="UP000772566">
    <property type="component" value="Unassembled WGS sequence"/>
</dbReference>
<sequence length="684" mass="73994">MKINNFRNCFTHKSGVKTLTFVCLSGLTALGLTGCSDNDFDSVVNNLENGTAVAFNVGVAGDNTQTTRALTRAAYADQLSDFGLKPEDLVDQKLAVEGNSDYCLVETTLPGIYNEDFKSNPATRADIITTATLGKFSAIGSRGASASALSSWFHNEEVGANGTFKNTFYWAMSQPYAKFYAVYPQITDAYDKLALSSQGTSVPYVNVQVETDATNQKDLMTACSGETPVQYVTQGTAPVVPIKFQHAMTAIRFKLGENVAAGHNITKIEIVDALSKGKFTLPSGVLLTSTGDLDRAWTDVKDKATFKVDGLNVSTSGTNKIITGRDNNDNYTFYMIPQSLAGVRVNIYFDNAGTPAITAALRGSWKAGTTKTYELSQKAGSFEYVLNPSSPGIAAKDATTTSTYMVQSYITENGVKKPLKWKVVDYKVNGVSVAKPEWLTNLTLEGGNGSTTSAGETGTATNTQNVKDLLNERNEGLQKATAVTNYNLSNKTGADAIENTANSYVISAPGTYRIPLVYGNAIKGGSTNESAYISKASSVYLPKDGGGFYDEDLVLHKFVDHLDREITSPYINVQNRSYAAKLAEVVWTDVPGVVSNLEVKQNGGDKDFLTFTVNENQLANGNTIVAVTDDSGKVLWSWHLWFAPKTALDPIKFTSAGTTYNFTNETLGWKYTKWMAKTEARKVT</sequence>
<dbReference type="EMBL" id="JABZGT010000150">
    <property type="protein sequence ID" value="MBF4809203.1"/>
    <property type="molecule type" value="Genomic_DNA"/>
</dbReference>
<dbReference type="AlphaFoldDB" id="A0A930W3M1"/>
<protein>
    <submittedName>
        <fullName evidence="1">Fimbrillin family protein</fullName>
    </submittedName>
</protein>
<evidence type="ECO:0000313" key="2">
    <source>
        <dbReference type="Proteomes" id="UP000772566"/>
    </source>
</evidence>
<gene>
    <name evidence="1" type="ORF">HXK23_03130</name>
</gene>
<dbReference type="PROSITE" id="PS51257">
    <property type="entry name" value="PROKAR_LIPOPROTEIN"/>
    <property type="match status" value="1"/>
</dbReference>
<organism evidence="1 2">
    <name type="scientific">Lancefieldella parvula</name>
    <dbReference type="NCBI Taxonomy" id="1382"/>
    <lineage>
        <taxon>Bacteria</taxon>
        <taxon>Bacillati</taxon>
        <taxon>Actinomycetota</taxon>
        <taxon>Coriobacteriia</taxon>
        <taxon>Coriobacteriales</taxon>
        <taxon>Atopobiaceae</taxon>
        <taxon>Lancefieldella</taxon>
    </lineage>
</organism>
<dbReference type="InterPro" id="IPR042278">
    <property type="entry name" value="Mfa-like_1_N"/>
</dbReference>